<protein>
    <submittedName>
        <fullName evidence="1">Uncharacterized protein</fullName>
    </submittedName>
</protein>
<organism evidence="1 2">
    <name type="scientific">Gemmatimonas aurantiaca</name>
    <dbReference type="NCBI Taxonomy" id="173480"/>
    <lineage>
        <taxon>Bacteria</taxon>
        <taxon>Pseudomonadati</taxon>
        <taxon>Gemmatimonadota</taxon>
        <taxon>Gemmatimonadia</taxon>
        <taxon>Gemmatimonadales</taxon>
        <taxon>Gemmatimonadaceae</taxon>
        <taxon>Gemmatimonas</taxon>
    </lineage>
</organism>
<name>A0A3D4VEY4_9BACT</name>
<comment type="caution">
    <text evidence="1">The sequence shown here is derived from an EMBL/GenBank/DDBJ whole genome shotgun (WGS) entry which is preliminary data.</text>
</comment>
<dbReference type="EMBL" id="DPIY01000012">
    <property type="protein sequence ID" value="HCT59178.1"/>
    <property type="molecule type" value="Genomic_DNA"/>
</dbReference>
<dbReference type="AlphaFoldDB" id="A0A3D4VEY4"/>
<accession>A0A3D4VEY4</accession>
<proteinExistence type="predicted"/>
<sequence>MGPEPTLAVVRVERDTTLSFTADEQASYGNAREPGSVARPVLLPAARVRILNLDSATRAVLSGSGIVDRQPVALIRAAPYGADCRSVPWASTDTFAVASEVSFVRASLLPREHWVGNVPVFLIRALGSYPYPRRGRPEGVPGSVQLASPEAMFGIESILDRPWRHSPERRPGDLDAADRARIVRAMAWARTNSALAEMEPLRSILREAVLELDWTLAQRTSSRLRGTYRVELHVDGAPYAWYFRTQPQLAYRWMAMDVERTTSELLSSPHINGYTLVGEAVDSTGMPVSMATTRANRQPLGWFSVGDRPTAPGNEARRTMNGVFEFMLGGAPEMAWDALEPLARKVRASDSMMMARLGYTMPRRF</sequence>
<gene>
    <name evidence="1" type="ORF">DGD08_18410</name>
</gene>
<evidence type="ECO:0000313" key="2">
    <source>
        <dbReference type="Proteomes" id="UP000264071"/>
    </source>
</evidence>
<reference evidence="1 2" key="1">
    <citation type="journal article" date="2018" name="Nat. Biotechnol.">
        <title>A standardized bacterial taxonomy based on genome phylogeny substantially revises the tree of life.</title>
        <authorList>
            <person name="Parks D.H."/>
            <person name="Chuvochina M."/>
            <person name="Waite D.W."/>
            <person name="Rinke C."/>
            <person name="Skarshewski A."/>
            <person name="Chaumeil P.A."/>
            <person name="Hugenholtz P."/>
        </authorList>
    </citation>
    <scope>NUCLEOTIDE SEQUENCE [LARGE SCALE GENOMIC DNA]</scope>
    <source>
        <strain evidence="1">UBA8844</strain>
    </source>
</reference>
<evidence type="ECO:0000313" key="1">
    <source>
        <dbReference type="EMBL" id="HCT59178.1"/>
    </source>
</evidence>
<dbReference type="Proteomes" id="UP000264071">
    <property type="component" value="Unassembled WGS sequence"/>
</dbReference>